<dbReference type="EMBL" id="WNYA01000001">
    <property type="protein sequence ID" value="KAG8591094.1"/>
    <property type="molecule type" value="Genomic_DNA"/>
</dbReference>
<evidence type="ECO:0000313" key="3">
    <source>
        <dbReference type="Proteomes" id="UP000824782"/>
    </source>
</evidence>
<keyword evidence="3" id="KW-1185">Reference proteome</keyword>
<organism evidence="2 3">
    <name type="scientific">Engystomops pustulosus</name>
    <name type="common">Tungara frog</name>
    <name type="synonym">Physalaemus pustulosus</name>
    <dbReference type="NCBI Taxonomy" id="76066"/>
    <lineage>
        <taxon>Eukaryota</taxon>
        <taxon>Metazoa</taxon>
        <taxon>Chordata</taxon>
        <taxon>Craniata</taxon>
        <taxon>Vertebrata</taxon>
        <taxon>Euteleostomi</taxon>
        <taxon>Amphibia</taxon>
        <taxon>Batrachia</taxon>
        <taxon>Anura</taxon>
        <taxon>Neobatrachia</taxon>
        <taxon>Hyloidea</taxon>
        <taxon>Leptodactylidae</taxon>
        <taxon>Leiuperinae</taxon>
        <taxon>Engystomops</taxon>
    </lineage>
</organism>
<feature type="region of interest" description="Disordered" evidence="1">
    <location>
        <begin position="1"/>
        <end position="51"/>
    </location>
</feature>
<evidence type="ECO:0000313" key="2">
    <source>
        <dbReference type="EMBL" id="KAG8591094.1"/>
    </source>
</evidence>
<comment type="caution">
    <text evidence="2">The sequence shown here is derived from an EMBL/GenBank/DDBJ whole genome shotgun (WGS) entry which is preliminary data.</text>
</comment>
<feature type="compositionally biased region" description="Basic and acidic residues" evidence="1">
    <location>
        <begin position="1"/>
        <end position="10"/>
    </location>
</feature>
<gene>
    <name evidence="2" type="ORF">GDO81_000020</name>
</gene>
<name>A0AAV7D0Z5_ENGPU</name>
<proteinExistence type="predicted"/>
<sequence length="81" mass="9341">MTPNLLEHDYPLTGCTENVNNKKRKMEKDPKSTRRSFRQGYDGPSKGGDLEGPTFLHKILMYDDHQKDLVTHNIFGSSFKK</sequence>
<reference evidence="2" key="1">
    <citation type="thesis" date="2020" institute="ProQuest LLC" country="789 East Eisenhower Parkway, Ann Arbor, MI, USA">
        <title>Comparative Genomics and Chromosome Evolution.</title>
        <authorList>
            <person name="Mudd A.B."/>
        </authorList>
    </citation>
    <scope>NUCLEOTIDE SEQUENCE</scope>
    <source>
        <strain evidence="2">237g6f4</strain>
        <tissue evidence="2">Blood</tissue>
    </source>
</reference>
<accession>A0AAV7D0Z5</accession>
<dbReference type="Proteomes" id="UP000824782">
    <property type="component" value="Unassembled WGS sequence"/>
</dbReference>
<protein>
    <submittedName>
        <fullName evidence="2">Uncharacterized protein</fullName>
    </submittedName>
</protein>
<evidence type="ECO:0000256" key="1">
    <source>
        <dbReference type="SAM" id="MobiDB-lite"/>
    </source>
</evidence>
<dbReference type="AlphaFoldDB" id="A0AAV7D0Z5"/>